<organism evidence="2">
    <name type="scientific">marine metagenome</name>
    <dbReference type="NCBI Taxonomy" id="408172"/>
    <lineage>
        <taxon>unclassified sequences</taxon>
        <taxon>metagenomes</taxon>
        <taxon>ecological metagenomes</taxon>
    </lineage>
</organism>
<accession>A0A382LKE3</accession>
<feature type="transmembrane region" description="Helical" evidence="1">
    <location>
        <begin position="20"/>
        <end position="39"/>
    </location>
</feature>
<evidence type="ECO:0000256" key="1">
    <source>
        <dbReference type="SAM" id="Phobius"/>
    </source>
</evidence>
<dbReference type="EMBL" id="UINC01087707">
    <property type="protein sequence ID" value="SVC37294.1"/>
    <property type="molecule type" value="Genomic_DNA"/>
</dbReference>
<keyword evidence="1" id="KW-0812">Transmembrane</keyword>
<keyword evidence="1" id="KW-0472">Membrane</keyword>
<keyword evidence="1" id="KW-1133">Transmembrane helix</keyword>
<dbReference type="AlphaFoldDB" id="A0A382LKE3"/>
<reference evidence="2" key="1">
    <citation type="submission" date="2018-05" db="EMBL/GenBank/DDBJ databases">
        <authorList>
            <person name="Lanie J.A."/>
            <person name="Ng W.-L."/>
            <person name="Kazmierczak K.M."/>
            <person name="Andrzejewski T.M."/>
            <person name="Davidsen T.M."/>
            <person name="Wayne K.J."/>
            <person name="Tettelin H."/>
            <person name="Glass J.I."/>
            <person name="Rusch D."/>
            <person name="Podicherti R."/>
            <person name="Tsui H.-C.T."/>
            <person name="Winkler M.E."/>
        </authorList>
    </citation>
    <scope>NUCLEOTIDE SEQUENCE</scope>
</reference>
<sequence>MGFLQKVEEEAEEHDVSKELFLGIMMLMLCLGILILNVASPVWRVHQHDPEKGDLVIVYTDHGFGLSFDGIAIDRELNEWSLRRSLAALVSEPETELHLINKGGSRETVVRHAALADSLLSTDEKGHKVRTAVYMHGW</sequence>
<proteinExistence type="predicted"/>
<name>A0A382LKE3_9ZZZZ</name>
<gene>
    <name evidence="2" type="ORF">METZ01_LOCUS290148</name>
</gene>
<protein>
    <submittedName>
        <fullName evidence="2">Uncharacterized protein</fullName>
    </submittedName>
</protein>
<evidence type="ECO:0000313" key="2">
    <source>
        <dbReference type="EMBL" id="SVC37294.1"/>
    </source>
</evidence>